<dbReference type="InterPro" id="IPR020084">
    <property type="entry name" value="NUDIX_hydrolase_CS"/>
</dbReference>
<feature type="domain" description="Nudix hydrolase" evidence="5">
    <location>
        <begin position="25"/>
        <end position="153"/>
    </location>
</feature>
<evidence type="ECO:0000313" key="6">
    <source>
        <dbReference type="EMBL" id="TDK39105.1"/>
    </source>
</evidence>
<name>A0A4R5UMJ5_9HYPH</name>
<dbReference type="GO" id="GO:0008486">
    <property type="term" value="F:diphosphoinositol-polyphosphate diphosphatase activity"/>
    <property type="evidence" value="ECO:0007669"/>
    <property type="project" value="TreeGrafter"/>
</dbReference>
<organism evidence="6 7">
    <name type="scientific">Rhizobium deserti</name>
    <dbReference type="NCBI Taxonomy" id="2547961"/>
    <lineage>
        <taxon>Bacteria</taxon>
        <taxon>Pseudomonadati</taxon>
        <taxon>Pseudomonadota</taxon>
        <taxon>Alphaproteobacteria</taxon>
        <taxon>Hyphomicrobiales</taxon>
        <taxon>Rhizobiaceae</taxon>
        <taxon>Rhizobium/Agrobacterium group</taxon>
        <taxon>Rhizobium</taxon>
    </lineage>
</organism>
<dbReference type="PANTHER" id="PTHR12629">
    <property type="entry name" value="DIPHOSPHOINOSITOL POLYPHOSPHATE PHOSPHOHYDROLASE"/>
    <property type="match status" value="1"/>
</dbReference>
<dbReference type="GO" id="GO:0000298">
    <property type="term" value="F:endopolyphosphatase activity"/>
    <property type="evidence" value="ECO:0007669"/>
    <property type="project" value="TreeGrafter"/>
</dbReference>
<dbReference type="Proteomes" id="UP000295238">
    <property type="component" value="Unassembled WGS sequence"/>
</dbReference>
<dbReference type="GO" id="GO:1901911">
    <property type="term" value="P:adenosine 5'-(hexahydrogen pentaphosphate) catabolic process"/>
    <property type="evidence" value="ECO:0007669"/>
    <property type="project" value="TreeGrafter"/>
</dbReference>
<dbReference type="GO" id="GO:0034431">
    <property type="term" value="F:bis(5'-adenosyl)-hexaphosphatase activity"/>
    <property type="evidence" value="ECO:0007669"/>
    <property type="project" value="TreeGrafter"/>
</dbReference>
<dbReference type="PROSITE" id="PS00893">
    <property type="entry name" value="NUDIX_BOX"/>
    <property type="match status" value="1"/>
</dbReference>
<sequence>MSISATVGKVARVAQQGLSLISSGHVAQAAALCYRNTGGERRFLVISSRKSGKLGVPKGNVDPGETSPIAAAREAFEEAGVRGTAQNKILTAYTYRKDGKRLRRHVAVHPLEVAGMTEDFPERGERTLAWLPAAEAARQVAEPALKSLFEALADGSLPEFSPVPHRHN</sequence>
<keyword evidence="2" id="KW-0479">Metal-binding</keyword>
<reference evidence="6 7" key="1">
    <citation type="submission" date="2019-03" db="EMBL/GenBank/DDBJ databases">
        <title>Rhizobium sp. nov., an bacterium isolated from biocrust in Mu Us Desert.</title>
        <authorList>
            <person name="Lixiong L."/>
        </authorList>
    </citation>
    <scope>NUCLEOTIDE SEQUENCE [LARGE SCALE GENOMIC DNA]</scope>
    <source>
        <strain evidence="6 7">SPY-1</strain>
    </source>
</reference>
<dbReference type="SUPFAM" id="SSF55811">
    <property type="entry name" value="Nudix"/>
    <property type="match status" value="1"/>
</dbReference>
<evidence type="ECO:0000256" key="2">
    <source>
        <dbReference type="ARBA" id="ARBA00022723"/>
    </source>
</evidence>
<dbReference type="PROSITE" id="PS51462">
    <property type="entry name" value="NUDIX"/>
    <property type="match status" value="1"/>
</dbReference>
<dbReference type="InterPro" id="IPR015797">
    <property type="entry name" value="NUDIX_hydrolase-like_dom_sf"/>
</dbReference>
<comment type="cofactor">
    <cofactor evidence="1">
        <name>Mg(2+)</name>
        <dbReference type="ChEBI" id="CHEBI:18420"/>
    </cofactor>
</comment>
<evidence type="ECO:0000313" key="7">
    <source>
        <dbReference type="Proteomes" id="UP000295238"/>
    </source>
</evidence>
<comment type="caution">
    <text evidence="6">The sequence shown here is derived from an EMBL/GenBank/DDBJ whole genome shotgun (WGS) entry which is preliminary data.</text>
</comment>
<dbReference type="GO" id="GO:0005737">
    <property type="term" value="C:cytoplasm"/>
    <property type="evidence" value="ECO:0007669"/>
    <property type="project" value="TreeGrafter"/>
</dbReference>
<evidence type="ECO:0000256" key="3">
    <source>
        <dbReference type="ARBA" id="ARBA00022801"/>
    </source>
</evidence>
<evidence type="ECO:0000259" key="5">
    <source>
        <dbReference type="PROSITE" id="PS51462"/>
    </source>
</evidence>
<dbReference type="InterPro" id="IPR047198">
    <property type="entry name" value="DDP-like_NUDIX"/>
</dbReference>
<dbReference type="RefSeq" id="WP_133314554.1">
    <property type="nucleotide sequence ID" value="NZ_SMTL01000001.1"/>
</dbReference>
<dbReference type="Pfam" id="PF00293">
    <property type="entry name" value="NUDIX"/>
    <property type="match status" value="1"/>
</dbReference>
<dbReference type="AlphaFoldDB" id="A0A4R5UMJ5"/>
<gene>
    <name evidence="6" type="ORF">E2F50_02935</name>
</gene>
<dbReference type="GO" id="GO:0046872">
    <property type="term" value="F:metal ion binding"/>
    <property type="evidence" value="ECO:0007669"/>
    <property type="project" value="UniProtKB-KW"/>
</dbReference>
<dbReference type="InterPro" id="IPR000086">
    <property type="entry name" value="NUDIX_hydrolase_dom"/>
</dbReference>
<dbReference type="Gene3D" id="3.90.79.10">
    <property type="entry name" value="Nucleoside Triphosphate Pyrophosphohydrolase"/>
    <property type="match status" value="1"/>
</dbReference>
<keyword evidence="7" id="KW-1185">Reference proteome</keyword>
<dbReference type="EMBL" id="SMTL01000001">
    <property type="protein sequence ID" value="TDK39105.1"/>
    <property type="molecule type" value="Genomic_DNA"/>
</dbReference>
<dbReference type="GO" id="GO:0071543">
    <property type="term" value="P:diphosphoinositol polyphosphate metabolic process"/>
    <property type="evidence" value="ECO:0007669"/>
    <property type="project" value="TreeGrafter"/>
</dbReference>
<dbReference type="CDD" id="cd04666">
    <property type="entry name" value="NUDIX_DIPP2_like_Nudt4"/>
    <property type="match status" value="1"/>
</dbReference>
<evidence type="ECO:0000256" key="4">
    <source>
        <dbReference type="ARBA" id="ARBA00022842"/>
    </source>
</evidence>
<dbReference type="GO" id="GO:0034432">
    <property type="term" value="F:bis(5'-adenosyl)-pentaphosphatase activity"/>
    <property type="evidence" value="ECO:0007669"/>
    <property type="project" value="TreeGrafter"/>
</dbReference>
<proteinExistence type="predicted"/>
<evidence type="ECO:0000256" key="1">
    <source>
        <dbReference type="ARBA" id="ARBA00001946"/>
    </source>
</evidence>
<dbReference type="GO" id="GO:1901907">
    <property type="term" value="P:diadenosine pentaphosphate catabolic process"/>
    <property type="evidence" value="ECO:0007669"/>
    <property type="project" value="TreeGrafter"/>
</dbReference>
<keyword evidence="3 6" id="KW-0378">Hydrolase</keyword>
<dbReference type="OrthoDB" id="7066910at2"/>
<accession>A0A4R5UMJ5</accession>
<protein>
    <submittedName>
        <fullName evidence="6">NUDIX hydrolase</fullName>
    </submittedName>
</protein>
<dbReference type="GO" id="GO:1901909">
    <property type="term" value="P:diadenosine hexaphosphate catabolic process"/>
    <property type="evidence" value="ECO:0007669"/>
    <property type="project" value="TreeGrafter"/>
</dbReference>
<keyword evidence="4" id="KW-0460">Magnesium</keyword>
<dbReference type="PANTHER" id="PTHR12629:SF0">
    <property type="entry name" value="DIPHOSPHOINOSITOL-POLYPHOSPHATE DIPHOSPHATASE"/>
    <property type="match status" value="1"/>
</dbReference>